<reference evidence="13" key="1">
    <citation type="submission" date="2022-08" db="EMBL/GenBank/DDBJ databases">
        <title>Alicyclobacillus dauci DSM2870, complete genome.</title>
        <authorList>
            <person name="Wang Q."/>
            <person name="Cai R."/>
            <person name="Wang Z."/>
        </authorList>
    </citation>
    <scope>NUCLEOTIDE SEQUENCE</scope>
    <source>
        <strain evidence="13">DSM 28700</strain>
    </source>
</reference>
<dbReference type="InterPro" id="IPR050482">
    <property type="entry name" value="Sensor_HK_TwoCompSys"/>
</dbReference>
<evidence type="ECO:0000256" key="5">
    <source>
        <dbReference type="ARBA" id="ARBA00022679"/>
    </source>
</evidence>
<evidence type="ECO:0000256" key="3">
    <source>
        <dbReference type="ARBA" id="ARBA00012438"/>
    </source>
</evidence>
<dbReference type="PANTHER" id="PTHR24421">
    <property type="entry name" value="NITRATE/NITRITE SENSOR PROTEIN NARX-RELATED"/>
    <property type="match status" value="1"/>
</dbReference>
<dbReference type="SMART" id="SM00304">
    <property type="entry name" value="HAMP"/>
    <property type="match status" value="1"/>
</dbReference>
<evidence type="ECO:0000256" key="8">
    <source>
        <dbReference type="ARBA" id="ARBA00022989"/>
    </source>
</evidence>
<dbReference type="SUPFAM" id="SSF158472">
    <property type="entry name" value="HAMP domain-like"/>
    <property type="match status" value="1"/>
</dbReference>
<dbReference type="EMBL" id="CP104064">
    <property type="protein sequence ID" value="WAH37786.1"/>
    <property type="molecule type" value="Genomic_DNA"/>
</dbReference>
<evidence type="ECO:0000256" key="9">
    <source>
        <dbReference type="ARBA" id="ARBA00023012"/>
    </source>
</evidence>
<evidence type="ECO:0000256" key="1">
    <source>
        <dbReference type="ARBA" id="ARBA00000085"/>
    </source>
</evidence>
<proteinExistence type="predicted"/>
<dbReference type="GO" id="GO:0016301">
    <property type="term" value="F:kinase activity"/>
    <property type="evidence" value="ECO:0007669"/>
    <property type="project" value="UniProtKB-KW"/>
</dbReference>
<feature type="transmembrane region" description="Helical" evidence="11">
    <location>
        <begin position="36"/>
        <end position="60"/>
    </location>
</feature>
<evidence type="ECO:0000313" key="14">
    <source>
        <dbReference type="Proteomes" id="UP001164803"/>
    </source>
</evidence>
<evidence type="ECO:0000256" key="4">
    <source>
        <dbReference type="ARBA" id="ARBA00022475"/>
    </source>
</evidence>
<keyword evidence="14" id="KW-1185">Reference proteome</keyword>
<evidence type="ECO:0000313" key="13">
    <source>
        <dbReference type="EMBL" id="WAH37786.1"/>
    </source>
</evidence>
<evidence type="ECO:0000259" key="12">
    <source>
        <dbReference type="PROSITE" id="PS50885"/>
    </source>
</evidence>
<dbReference type="EC" id="2.7.13.3" evidence="3"/>
<sequence>MLTTRMRFLIGGTGIAVVSYLSGILFMHVWDDGHRFVYLLVHLILVGFAIVVVGILIGYLQAQTIRRRLYDIEEAAVLMANGRLQHRIARYGERDEIDSLAAQFNRMGERIEQQVALLQKLAAENLELAQSAERAATIEERQRVSRELHDSVSQQLFSLTLLAAAAGSQYRQGSAKLMETIQHIEELSNQAQREMRALLLHLRPVELDGRSLTDAAPSFLQSVEERHGLAWSFHAEGVKQLPAAVEEQLFRIL</sequence>
<dbReference type="PROSITE" id="PS50885">
    <property type="entry name" value="HAMP"/>
    <property type="match status" value="1"/>
</dbReference>
<dbReference type="RefSeq" id="WP_268045310.1">
    <property type="nucleotide sequence ID" value="NZ_CP104064.1"/>
</dbReference>
<dbReference type="CDD" id="cd06225">
    <property type="entry name" value="HAMP"/>
    <property type="match status" value="1"/>
</dbReference>
<feature type="transmembrane region" description="Helical" evidence="11">
    <location>
        <begin position="7"/>
        <end position="30"/>
    </location>
</feature>
<dbReference type="Gene3D" id="6.10.340.10">
    <property type="match status" value="1"/>
</dbReference>
<gene>
    <name evidence="13" type="ORF">NZD86_04585</name>
</gene>
<organism evidence="13 14">
    <name type="scientific">Alicyclobacillus dauci</name>
    <dbReference type="NCBI Taxonomy" id="1475485"/>
    <lineage>
        <taxon>Bacteria</taxon>
        <taxon>Bacillati</taxon>
        <taxon>Bacillota</taxon>
        <taxon>Bacilli</taxon>
        <taxon>Bacillales</taxon>
        <taxon>Alicyclobacillaceae</taxon>
        <taxon>Alicyclobacillus</taxon>
    </lineage>
</organism>
<keyword evidence="8 11" id="KW-1133">Transmembrane helix</keyword>
<feature type="domain" description="HAMP" evidence="12">
    <location>
        <begin position="63"/>
        <end position="116"/>
    </location>
</feature>
<keyword evidence="10 11" id="KW-0472">Membrane</keyword>
<accession>A0ABY6Z4J8</accession>
<keyword evidence="4" id="KW-1003">Cell membrane</keyword>
<dbReference type="Gene3D" id="6.10.250.2870">
    <property type="match status" value="1"/>
</dbReference>
<comment type="subcellular location">
    <subcellularLocation>
        <location evidence="2">Cell membrane</location>
        <topology evidence="2">Multi-pass membrane protein</topology>
    </subcellularLocation>
</comment>
<dbReference type="Pfam" id="PF00672">
    <property type="entry name" value="HAMP"/>
    <property type="match status" value="1"/>
</dbReference>
<dbReference type="InterPro" id="IPR003660">
    <property type="entry name" value="HAMP_dom"/>
</dbReference>
<protein>
    <recommendedName>
        <fullName evidence="3">histidine kinase</fullName>
        <ecNumber evidence="3">2.7.13.3</ecNumber>
    </recommendedName>
</protein>
<evidence type="ECO:0000256" key="11">
    <source>
        <dbReference type="SAM" id="Phobius"/>
    </source>
</evidence>
<evidence type="ECO:0000256" key="10">
    <source>
        <dbReference type="ARBA" id="ARBA00023136"/>
    </source>
</evidence>
<name>A0ABY6Z4J8_9BACL</name>
<dbReference type="InterPro" id="IPR011712">
    <property type="entry name" value="Sig_transdc_His_kin_sub3_dim/P"/>
</dbReference>
<evidence type="ECO:0000256" key="6">
    <source>
        <dbReference type="ARBA" id="ARBA00022692"/>
    </source>
</evidence>
<keyword evidence="5" id="KW-0808">Transferase</keyword>
<dbReference type="PANTHER" id="PTHR24421:SF37">
    <property type="entry name" value="SENSOR HISTIDINE KINASE NARS"/>
    <property type="match status" value="1"/>
</dbReference>
<keyword evidence="7 13" id="KW-0418">Kinase</keyword>
<comment type="catalytic activity">
    <reaction evidence="1">
        <text>ATP + protein L-histidine = ADP + protein N-phospho-L-histidine.</text>
        <dbReference type="EC" id="2.7.13.3"/>
    </reaction>
</comment>
<keyword evidence="9" id="KW-0902">Two-component regulatory system</keyword>
<dbReference type="Pfam" id="PF07730">
    <property type="entry name" value="HisKA_3"/>
    <property type="match status" value="1"/>
</dbReference>
<evidence type="ECO:0000256" key="2">
    <source>
        <dbReference type="ARBA" id="ARBA00004651"/>
    </source>
</evidence>
<keyword evidence="6 11" id="KW-0812">Transmembrane</keyword>
<dbReference type="Proteomes" id="UP001164803">
    <property type="component" value="Chromosome"/>
</dbReference>
<evidence type="ECO:0000256" key="7">
    <source>
        <dbReference type="ARBA" id="ARBA00022777"/>
    </source>
</evidence>